<sequence>MTEDNTKRDEEVSLARLMDKYHREALFSAACGLVCFGTIPFWGVLKLMSSRQDMFDHVTMAIAAIFTAFGVAIVVFSCLAIPPRATELVIQALKLPLGMVTAVAMVMIYSYCTSGEIAAVWRASTLPGMDSKSEAAFARRINHVLCVELGDQVCRGTVAEAAELFQLVDGPSPDIPVRKACEGVDVWDNAHAHDVCHACHVTIHQHVDDNDAIALQSAVKSYGRQQQHWCGNYLINGNVSERTFDSPYYQHRFELLQFWETMEPCTLLIGSQLLGILSCCSAAIVAILQWWQRNEANVHAADEAALVLNNA</sequence>
<accession>A0AAV2Z2W4</accession>
<reference evidence="2" key="2">
    <citation type="journal article" date="2023" name="Microbiol Resour">
        <title>Decontamination and Annotation of the Draft Genome Sequence of the Oomycete Lagenidium giganteum ARSEF 373.</title>
        <authorList>
            <person name="Morgan W.R."/>
            <person name="Tartar A."/>
        </authorList>
    </citation>
    <scope>NUCLEOTIDE SEQUENCE</scope>
    <source>
        <strain evidence="2">ARSEF 373</strain>
    </source>
</reference>
<protein>
    <recommendedName>
        <fullName evidence="4">Tetraspanin</fullName>
    </recommendedName>
</protein>
<name>A0AAV2Z2W4_9STRA</name>
<proteinExistence type="predicted"/>
<dbReference type="EMBL" id="DAKRPA010000070">
    <property type="protein sequence ID" value="DBA00092.1"/>
    <property type="molecule type" value="Genomic_DNA"/>
</dbReference>
<reference evidence="2" key="1">
    <citation type="submission" date="2022-11" db="EMBL/GenBank/DDBJ databases">
        <authorList>
            <person name="Morgan W.R."/>
            <person name="Tartar A."/>
        </authorList>
    </citation>
    <scope>NUCLEOTIDE SEQUENCE</scope>
    <source>
        <strain evidence="2">ARSEF 373</strain>
    </source>
</reference>
<comment type="caution">
    <text evidence="2">The sequence shown here is derived from an EMBL/GenBank/DDBJ whole genome shotgun (WGS) entry which is preliminary data.</text>
</comment>
<evidence type="ECO:0000256" key="1">
    <source>
        <dbReference type="SAM" id="Phobius"/>
    </source>
</evidence>
<evidence type="ECO:0000313" key="2">
    <source>
        <dbReference type="EMBL" id="DBA00092.1"/>
    </source>
</evidence>
<feature type="transmembrane region" description="Helical" evidence="1">
    <location>
        <begin position="25"/>
        <end position="45"/>
    </location>
</feature>
<keyword evidence="1" id="KW-0472">Membrane</keyword>
<evidence type="ECO:0000313" key="3">
    <source>
        <dbReference type="Proteomes" id="UP001146120"/>
    </source>
</evidence>
<keyword evidence="1" id="KW-1133">Transmembrane helix</keyword>
<organism evidence="2 3">
    <name type="scientific">Lagenidium giganteum</name>
    <dbReference type="NCBI Taxonomy" id="4803"/>
    <lineage>
        <taxon>Eukaryota</taxon>
        <taxon>Sar</taxon>
        <taxon>Stramenopiles</taxon>
        <taxon>Oomycota</taxon>
        <taxon>Peronosporomycetes</taxon>
        <taxon>Pythiales</taxon>
        <taxon>Pythiaceae</taxon>
    </lineage>
</organism>
<dbReference type="AlphaFoldDB" id="A0AAV2Z2W4"/>
<feature type="transmembrane region" description="Helical" evidence="1">
    <location>
        <begin position="88"/>
        <end position="112"/>
    </location>
</feature>
<keyword evidence="1" id="KW-0812">Transmembrane</keyword>
<feature type="transmembrane region" description="Helical" evidence="1">
    <location>
        <begin position="57"/>
        <end position="82"/>
    </location>
</feature>
<dbReference type="Proteomes" id="UP001146120">
    <property type="component" value="Unassembled WGS sequence"/>
</dbReference>
<keyword evidence="3" id="KW-1185">Reference proteome</keyword>
<gene>
    <name evidence="2" type="ORF">N0F65_000383</name>
</gene>
<evidence type="ECO:0008006" key="4">
    <source>
        <dbReference type="Google" id="ProtNLM"/>
    </source>
</evidence>